<dbReference type="STRING" id="1230453.C453_05829"/>
<protein>
    <submittedName>
        <fullName evidence="1">Glutamate-rich protein grpB</fullName>
    </submittedName>
</protein>
<gene>
    <name evidence="1" type="ORF">C453_05829</name>
</gene>
<dbReference type="PANTHER" id="PTHR34822:SF1">
    <property type="entry name" value="GRPB FAMILY PROTEIN"/>
    <property type="match status" value="1"/>
</dbReference>
<sequence>MTRDENSDNSSETHPHLGLARGTVELVEYDPAWREAYESEVARLRPRLGESVLGFEHVGSTSVPGLAAKPIVDMLVLVSDLDATEDVARVLADAGYEERPNDDVPDRRFFARGPPSCRTHYLSVTERGSDCHREQVAFRDALRENQPLAAAYEELKRGLASVHPDERDVYTEAKSSFVQSVLDGTDTVVDEQNHSGQ</sequence>
<organism evidence="1 2">
    <name type="scientific">Haloferax elongans ATCC BAA-1513</name>
    <dbReference type="NCBI Taxonomy" id="1230453"/>
    <lineage>
        <taxon>Archaea</taxon>
        <taxon>Methanobacteriati</taxon>
        <taxon>Methanobacteriota</taxon>
        <taxon>Stenosarchaea group</taxon>
        <taxon>Halobacteria</taxon>
        <taxon>Halobacteriales</taxon>
        <taxon>Haloferacaceae</taxon>
        <taxon>Haloferax</taxon>
    </lineage>
</organism>
<dbReference type="OrthoDB" id="330317at2157"/>
<dbReference type="EMBL" id="AOLK01000012">
    <property type="protein sequence ID" value="ELZ86633.1"/>
    <property type="molecule type" value="Genomic_DNA"/>
</dbReference>
<dbReference type="InterPro" id="IPR043519">
    <property type="entry name" value="NT_sf"/>
</dbReference>
<dbReference type="SUPFAM" id="SSF81301">
    <property type="entry name" value="Nucleotidyltransferase"/>
    <property type="match status" value="1"/>
</dbReference>
<dbReference type="Proteomes" id="UP000011612">
    <property type="component" value="Unassembled WGS sequence"/>
</dbReference>
<dbReference type="Gene3D" id="3.30.460.10">
    <property type="entry name" value="Beta Polymerase, domain 2"/>
    <property type="match status" value="1"/>
</dbReference>
<name>M0HS98_HALEO</name>
<dbReference type="PATRIC" id="fig|1230453.4.peg.1116"/>
<proteinExistence type="predicted"/>
<dbReference type="AlphaFoldDB" id="M0HS98"/>
<reference evidence="1 2" key="1">
    <citation type="journal article" date="2014" name="PLoS Genet.">
        <title>Phylogenetically driven sequencing of extremely halophilic archaea reveals strategies for static and dynamic osmo-response.</title>
        <authorList>
            <person name="Becker E.A."/>
            <person name="Seitzer P.M."/>
            <person name="Tritt A."/>
            <person name="Larsen D."/>
            <person name="Krusor M."/>
            <person name="Yao A.I."/>
            <person name="Wu D."/>
            <person name="Madern D."/>
            <person name="Eisen J.A."/>
            <person name="Darling A.E."/>
            <person name="Facciotti M.T."/>
        </authorList>
    </citation>
    <scope>NUCLEOTIDE SEQUENCE [LARGE SCALE GENOMIC DNA]</scope>
    <source>
        <strain evidence="1 2">ATCC BAA-1513</strain>
    </source>
</reference>
<dbReference type="InterPro" id="IPR007344">
    <property type="entry name" value="GrpB/CoaE"/>
</dbReference>
<comment type="caution">
    <text evidence="1">The sequence shown here is derived from an EMBL/GenBank/DDBJ whole genome shotgun (WGS) entry which is preliminary data.</text>
</comment>
<evidence type="ECO:0000313" key="1">
    <source>
        <dbReference type="EMBL" id="ELZ86633.1"/>
    </source>
</evidence>
<evidence type="ECO:0000313" key="2">
    <source>
        <dbReference type="Proteomes" id="UP000011612"/>
    </source>
</evidence>
<dbReference type="PANTHER" id="PTHR34822">
    <property type="entry name" value="GRPB DOMAIN PROTEIN (AFU_ORTHOLOGUE AFUA_1G01530)"/>
    <property type="match status" value="1"/>
</dbReference>
<dbReference type="RefSeq" id="WP_008323262.1">
    <property type="nucleotide sequence ID" value="NZ_AOLK01000012.1"/>
</dbReference>
<dbReference type="Pfam" id="PF04229">
    <property type="entry name" value="GrpB"/>
    <property type="match status" value="1"/>
</dbReference>
<accession>M0HS98</accession>
<keyword evidence="2" id="KW-1185">Reference proteome</keyword>